<protein>
    <submittedName>
        <fullName evidence="6">Type VI secretion system secreted protein VgrG</fullName>
    </submittedName>
</protein>
<dbReference type="Proteomes" id="UP000186228">
    <property type="component" value="Unassembled WGS sequence"/>
</dbReference>
<dbReference type="Pfam" id="PF04717">
    <property type="entry name" value="Phage_base_V"/>
    <property type="match status" value="1"/>
</dbReference>
<dbReference type="NCBIfam" id="TIGR03361">
    <property type="entry name" value="VI_Rhs_Vgr"/>
    <property type="match status" value="1"/>
</dbReference>
<dbReference type="Gene3D" id="2.30.110.50">
    <property type="match status" value="1"/>
</dbReference>
<dbReference type="STRING" id="52131.GA0061100_12132"/>
<dbReference type="InterPro" id="IPR050708">
    <property type="entry name" value="T6SS_VgrG/RHS"/>
</dbReference>
<dbReference type="InterPro" id="IPR006531">
    <property type="entry name" value="Gp5/Vgr_OB"/>
</dbReference>
<dbReference type="AlphaFoldDB" id="A0A1C3WIR1"/>
<dbReference type="EMBL" id="FMAC01000021">
    <property type="protein sequence ID" value="SCB39957.1"/>
    <property type="molecule type" value="Genomic_DNA"/>
</dbReference>
<organism evidence="6 7">
    <name type="scientific">Rhizobium hainanense</name>
    <dbReference type="NCBI Taxonomy" id="52131"/>
    <lineage>
        <taxon>Bacteria</taxon>
        <taxon>Pseudomonadati</taxon>
        <taxon>Pseudomonadota</taxon>
        <taxon>Alphaproteobacteria</taxon>
        <taxon>Hyphomicrobiales</taxon>
        <taxon>Rhizobiaceae</taxon>
        <taxon>Rhizobium/Agrobacterium group</taxon>
        <taxon>Rhizobium</taxon>
    </lineage>
</organism>
<dbReference type="Gene3D" id="4.10.220.110">
    <property type="match status" value="1"/>
</dbReference>
<name>A0A1C3WIR1_9HYPH</name>
<dbReference type="InterPro" id="IPR006533">
    <property type="entry name" value="T6SS_Vgr_RhsGE"/>
</dbReference>
<dbReference type="Pfam" id="PF22178">
    <property type="entry name" value="Gp5_trimer_C"/>
    <property type="match status" value="1"/>
</dbReference>
<proteinExistence type="inferred from homology"/>
<feature type="domain" description="Gp5/Type VI secretion system Vgr protein OB-fold" evidence="4">
    <location>
        <begin position="416"/>
        <end position="481"/>
    </location>
</feature>
<evidence type="ECO:0000259" key="4">
    <source>
        <dbReference type="Pfam" id="PF04717"/>
    </source>
</evidence>
<sequence length="847" mass="89338">MALDEFVDTLTSEGFSQVDRTIRIETVLGADVLLAERLDYRAGINELFELRVGVRAKYGEIDPKRLIATLADVSLEIGEGQRKAWNGLIQGVTAGPPLTRGGRAYTLVIRPQLFLLSQKSDWRTWQHLSSVDVAQTLLSEHGLPAPDVSGVIHQPKPMVYAVQAGETDLDYLTRRLEADGIFYYFRHEGGQKGSVSARHVLVLADHQSGYDKPKDEADGKIRYALGSSDRNHINNWLQRFEYSPGRRTGADYNFLHVDIPTANAPSLIELNGNQKYELFEFGSVVGGYGVGSASEGIDNAEVEKQSRWRMQATEVDHNLTEGSSTVRTLEVGQKFQPYDVANPANKFEEMVVYKLEVSARDHSYEAADQDAPEYSNRFVALPARVPATPHRTTSKPRIDGVHVGFIAGPEGEEIHTDPHGRIKLWMPWDRKAKKDGTDSPWIRVAQPWAGPDFGGQTIPRIGQEAMVAFIGGDPDRPVVLGLAPNAKHTVPYELPGNKTKTVFRTNTHKGAGFNELSFEDEKGAENLHTHAQKDMTTKVLNNQVHTVDASALHSYGEQHQLTVGANMNHQVGGGLNQVVGATTGMGAAAMMGGTLSGLMGQSAGMLQEAMGIAAQAMAGQAGDAATKTAGAAASAVTGAATAGFGPASAAGNAGDAAGAAFKGVAAIAPAVAPAGAASQGGVAGTFASALGTAALGAAAGGFDSALSAATSVGASTLRSVGGAPMAAAGTQALGALASLIGPGMYNMLAGLTHNTSVGVAKTEQIGTAKVSTVGHVFKQKVGNTYHIDIGDELVIGVGASVDGQGNTSPPKALLVMRKNGDILLRGLKIYVEGERLIQQQSDIVHHN</sequence>
<keyword evidence="7" id="KW-1185">Reference proteome</keyword>
<evidence type="ECO:0000313" key="7">
    <source>
        <dbReference type="Proteomes" id="UP000186228"/>
    </source>
</evidence>
<dbReference type="SUPFAM" id="SSF69279">
    <property type="entry name" value="Phage tail proteins"/>
    <property type="match status" value="2"/>
</dbReference>
<dbReference type="PANTHER" id="PTHR32305:SF15">
    <property type="entry name" value="PROTEIN RHSA-RELATED"/>
    <property type="match status" value="1"/>
</dbReference>
<dbReference type="NCBIfam" id="TIGR01646">
    <property type="entry name" value="vgr_GE"/>
    <property type="match status" value="1"/>
</dbReference>
<accession>A0A1C3WIR1</accession>
<dbReference type="InterPro" id="IPR017847">
    <property type="entry name" value="T6SS_RhsGE_Vgr_subset"/>
</dbReference>
<reference evidence="7" key="1">
    <citation type="submission" date="2016-08" db="EMBL/GenBank/DDBJ databases">
        <authorList>
            <person name="Varghese N."/>
            <person name="Submissions Spin"/>
        </authorList>
    </citation>
    <scope>NUCLEOTIDE SEQUENCE [LARGE SCALE GENOMIC DNA]</scope>
    <source>
        <strain evidence="7">CCBAU 57015</strain>
    </source>
</reference>
<dbReference type="GO" id="GO:0005576">
    <property type="term" value="C:extracellular region"/>
    <property type="evidence" value="ECO:0007669"/>
    <property type="project" value="UniProtKB-SubCell"/>
</dbReference>
<evidence type="ECO:0000259" key="5">
    <source>
        <dbReference type="Pfam" id="PF22178"/>
    </source>
</evidence>
<evidence type="ECO:0000256" key="1">
    <source>
        <dbReference type="ARBA" id="ARBA00004613"/>
    </source>
</evidence>
<evidence type="ECO:0000256" key="3">
    <source>
        <dbReference type="ARBA" id="ARBA00022525"/>
    </source>
</evidence>
<comment type="similarity">
    <text evidence="2">Belongs to the VgrG protein family.</text>
</comment>
<dbReference type="Gene3D" id="2.40.50.230">
    <property type="entry name" value="Gp5 N-terminal domain"/>
    <property type="match status" value="1"/>
</dbReference>
<dbReference type="Gene3D" id="3.55.50.10">
    <property type="entry name" value="Baseplate protein-like domains"/>
    <property type="match status" value="1"/>
</dbReference>
<dbReference type="InterPro" id="IPR054030">
    <property type="entry name" value="Gp5_Vgr_C"/>
</dbReference>
<evidence type="ECO:0000313" key="6">
    <source>
        <dbReference type="EMBL" id="SCB39957.1"/>
    </source>
</evidence>
<feature type="domain" description="Gp5/Type VI secretion system Vgr C-terminal trimerisation" evidence="5">
    <location>
        <begin position="502"/>
        <end position="581"/>
    </location>
</feature>
<dbReference type="InterPro" id="IPR037026">
    <property type="entry name" value="Vgr_OB-fold_dom_sf"/>
</dbReference>
<dbReference type="PANTHER" id="PTHR32305">
    <property type="match status" value="1"/>
</dbReference>
<dbReference type="SUPFAM" id="SSF69255">
    <property type="entry name" value="gp5 N-terminal domain-like"/>
    <property type="match status" value="1"/>
</dbReference>
<evidence type="ECO:0000256" key="2">
    <source>
        <dbReference type="ARBA" id="ARBA00005558"/>
    </source>
</evidence>
<keyword evidence="3" id="KW-0964">Secreted</keyword>
<comment type="subcellular location">
    <subcellularLocation>
        <location evidence="1">Secreted</location>
    </subcellularLocation>
</comment>
<dbReference type="SUPFAM" id="SSF69349">
    <property type="entry name" value="Phage fibre proteins"/>
    <property type="match status" value="1"/>
</dbReference>
<gene>
    <name evidence="6" type="ORF">GA0061100_12132</name>
</gene>
<dbReference type="Pfam" id="PF05954">
    <property type="entry name" value="Phage_GPD"/>
    <property type="match status" value="1"/>
</dbReference>